<gene>
    <name evidence="7" type="ORF">Q4Q39_10880</name>
</gene>
<proteinExistence type="inferred from homology"/>
<dbReference type="EMBL" id="JAUOEM010000003">
    <property type="protein sequence ID" value="MDO5987906.1"/>
    <property type="molecule type" value="Genomic_DNA"/>
</dbReference>
<keyword evidence="2" id="KW-0808">Transferase</keyword>
<name>A0ABT8X1V8_9FLAO</name>
<reference evidence="7" key="1">
    <citation type="submission" date="2023-07" db="EMBL/GenBank/DDBJ databases">
        <title>Two novel species in the genus Flavivirga.</title>
        <authorList>
            <person name="Kwon K."/>
        </authorList>
    </citation>
    <scope>NUCLEOTIDE SEQUENCE</scope>
    <source>
        <strain evidence="7">KACC 14157</strain>
    </source>
</reference>
<dbReference type="SUPFAM" id="SSF55729">
    <property type="entry name" value="Acyl-CoA N-acyltransferases (Nat)"/>
    <property type="match status" value="1"/>
</dbReference>
<dbReference type="InterPro" id="IPR003447">
    <property type="entry name" value="FEMABX"/>
</dbReference>
<dbReference type="PANTHER" id="PTHR36174:SF1">
    <property type="entry name" value="LIPID II:GLYCINE GLYCYLTRANSFERASE"/>
    <property type="match status" value="1"/>
</dbReference>
<comment type="caution">
    <text evidence="7">The sequence shown here is derived from an EMBL/GenBank/DDBJ whole genome shotgun (WGS) entry which is preliminary data.</text>
</comment>
<protein>
    <submittedName>
        <fullName evidence="7">Peptidoglycan bridge formation glycyltransferase FemA/FemB family protein</fullName>
    </submittedName>
</protein>
<evidence type="ECO:0000256" key="2">
    <source>
        <dbReference type="ARBA" id="ARBA00022679"/>
    </source>
</evidence>
<comment type="similarity">
    <text evidence="1">Belongs to the FemABX family.</text>
</comment>
<dbReference type="Proteomes" id="UP001176891">
    <property type="component" value="Unassembled WGS sequence"/>
</dbReference>
<evidence type="ECO:0000256" key="3">
    <source>
        <dbReference type="ARBA" id="ARBA00022960"/>
    </source>
</evidence>
<evidence type="ECO:0000256" key="4">
    <source>
        <dbReference type="ARBA" id="ARBA00022984"/>
    </source>
</evidence>
<organism evidence="7 8">
    <name type="scientific">Flavivirga amylovorans</name>
    <dbReference type="NCBI Taxonomy" id="870486"/>
    <lineage>
        <taxon>Bacteria</taxon>
        <taxon>Pseudomonadati</taxon>
        <taxon>Bacteroidota</taxon>
        <taxon>Flavobacteriia</taxon>
        <taxon>Flavobacteriales</taxon>
        <taxon>Flavobacteriaceae</taxon>
        <taxon>Flavivirga</taxon>
    </lineage>
</organism>
<sequence length="350" mass="41171">MSNKSKLKNNFKIIVDKAEWQQTLNDIGHFDFYHTYDYHYLSKKNDEKAVLFKYTEENYVICFPFLIRKIKNSAFFDATSVYGYAGPLQKNIDANFNNQHFIKTINDYFVEENIISVFSRLNPFIKNQSIVLNNIGETKSLGNIVNIDLTKNLEKQKENFSKTTVRYINKGKKLCDVRLSNCPSDVDNFINIYYENMERVKAKKDYYFSKEYFLKFINSTDYQTDIFFAIYKETKEIISAALVVKTNDVVQYHLSGTKSDYLHLSPIRMIIDEIRISATKENKTFFNLGGGLGNMNDGIFRFKSSFSKDFKPFKIWKHIVNLNAYNRLTEEHVTPECDPDFFPLYRCNEL</sequence>
<dbReference type="RefSeq" id="WP_303282496.1">
    <property type="nucleotide sequence ID" value="NZ_BAABCZ010000011.1"/>
</dbReference>
<keyword evidence="5" id="KW-0012">Acyltransferase</keyword>
<dbReference type="Pfam" id="PF02388">
    <property type="entry name" value="FemAB"/>
    <property type="match status" value="1"/>
</dbReference>
<dbReference type="InterPro" id="IPR050644">
    <property type="entry name" value="PG_Glycine_Bridge_Synth"/>
</dbReference>
<keyword evidence="3" id="KW-0133">Cell shape</keyword>
<accession>A0ABT8X1V8</accession>
<dbReference type="Gene3D" id="3.40.630.30">
    <property type="match status" value="1"/>
</dbReference>
<evidence type="ECO:0000313" key="8">
    <source>
        <dbReference type="Proteomes" id="UP001176891"/>
    </source>
</evidence>
<evidence type="ECO:0000256" key="1">
    <source>
        <dbReference type="ARBA" id="ARBA00009943"/>
    </source>
</evidence>
<dbReference type="PANTHER" id="PTHR36174">
    <property type="entry name" value="LIPID II:GLYCINE GLYCYLTRANSFERASE"/>
    <property type="match status" value="1"/>
</dbReference>
<evidence type="ECO:0000256" key="6">
    <source>
        <dbReference type="ARBA" id="ARBA00023316"/>
    </source>
</evidence>
<dbReference type="InterPro" id="IPR016181">
    <property type="entry name" value="Acyl_CoA_acyltransferase"/>
</dbReference>
<evidence type="ECO:0000256" key="5">
    <source>
        <dbReference type="ARBA" id="ARBA00023315"/>
    </source>
</evidence>
<keyword evidence="4" id="KW-0573">Peptidoglycan synthesis</keyword>
<keyword evidence="6" id="KW-0961">Cell wall biogenesis/degradation</keyword>
<keyword evidence="8" id="KW-1185">Reference proteome</keyword>
<evidence type="ECO:0000313" key="7">
    <source>
        <dbReference type="EMBL" id="MDO5987906.1"/>
    </source>
</evidence>